<dbReference type="PANTHER" id="PTHR30203">
    <property type="entry name" value="OUTER MEMBRANE CATION EFFLUX PROTEIN"/>
    <property type="match status" value="1"/>
</dbReference>
<evidence type="ECO:0000256" key="2">
    <source>
        <dbReference type="RuleBase" id="RU362097"/>
    </source>
</evidence>
<dbReference type="GO" id="GO:0015562">
    <property type="term" value="F:efflux transmembrane transporter activity"/>
    <property type="evidence" value="ECO:0007669"/>
    <property type="project" value="InterPro"/>
</dbReference>
<keyword evidence="2" id="KW-0449">Lipoprotein</keyword>
<dbReference type="Gene3D" id="2.20.200.10">
    <property type="entry name" value="Outer membrane efflux proteins (OEP)"/>
    <property type="match status" value="1"/>
</dbReference>
<comment type="similarity">
    <text evidence="1 2">Belongs to the outer membrane factor (OMF) (TC 1.B.17) family.</text>
</comment>
<keyword evidence="2" id="KW-0732">Signal</keyword>
<keyword evidence="2" id="KW-0472">Membrane</keyword>
<evidence type="ECO:0000256" key="1">
    <source>
        <dbReference type="ARBA" id="ARBA00007613"/>
    </source>
</evidence>
<dbReference type="Gene3D" id="1.20.1600.10">
    <property type="entry name" value="Outer membrane efflux proteins (OEP)"/>
    <property type="match status" value="1"/>
</dbReference>
<dbReference type="SUPFAM" id="SSF56954">
    <property type="entry name" value="Outer membrane efflux proteins (OEP)"/>
    <property type="match status" value="1"/>
</dbReference>
<keyword evidence="4" id="KW-1185">Reference proteome</keyword>
<keyword evidence="2" id="KW-0564">Palmitate</keyword>
<dbReference type="RefSeq" id="WP_171091330.1">
    <property type="nucleotide sequence ID" value="NZ_CP053069.1"/>
</dbReference>
<dbReference type="EMBL" id="CP053069">
    <property type="protein sequence ID" value="QJR10655.1"/>
    <property type="molecule type" value="Genomic_DNA"/>
</dbReference>
<dbReference type="PROSITE" id="PS51257">
    <property type="entry name" value="PROKAR_LIPOPROTEIN"/>
    <property type="match status" value="1"/>
</dbReference>
<feature type="chain" id="PRO_5027136802" evidence="2">
    <location>
        <begin position="20"/>
        <end position="458"/>
    </location>
</feature>
<dbReference type="GO" id="GO:0005886">
    <property type="term" value="C:plasma membrane"/>
    <property type="evidence" value="ECO:0007669"/>
    <property type="project" value="UniProtKB-SubCell"/>
</dbReference>
<keyword evidence="2" id="KW-0812">Transmembrane</keyword>
<dbReference type="InterPro" id="IPR010131">
    <property type="entry name" value="MdtP/NodT-like"/>
</dbReference>
<dbReference type="KEGG" id="uru:DSM104443_01722"/>
<dbReference type="NCBIfam" id="TIGR01845">
    <property type="entry name" value="outer_NodT"/>
    <property type="match status" value="1"/>
</dbReference>
<accession>A0A6M4GUI1</accession>
<dbReference type="AlphaFoldDB" id="A0A6M4GUI1"/>
<organism evidence="3 4">
    <name type="scientific">Usitatibacter rugosus</name>
    <dbReference type="NCBI Taxonomy" id="2732067"/>
    <lineage>
        <taxon>Bacteria</taxon>
        <taxon>Pseudomonadati</taxon>
        <taxon>Pseudomonadota</taxon>
        <taxon>Betaproteobacteria</taxon>
        <taxon>Nitrosomonadales</taxon>
        <taxon>Usitatibacteraceae</taxon>
        <taxon>Usitatibacter</taxon>
    </lineage>
</organism>
<evidence type="ECO:0000313" key="4">
    <source>
        <dbReference type="Proteomes" id="UP000501534"/>
    </source>
</evidence>
<dbReference type="InterPro" id="IPR003423">
    <property type="entry name" value="OMP_efflux"/>
</dbReference>
<comment type="subcellular location">
    <subcellularLocation>
        <location evidence="2">Cell membrane</location>
        <topology evidence="2">Lipid-anchor</topology>
    </subcellularLocation>
</comment>
<dbReference type="PANTHER" id="PTHR30203:SF30">
    <property type="entry name" value="OUTER MEMBRANE PROTEIN-RELATED"/>
    <property type="match status" value="1"/>
</dbReference>
<protein>
    <submittedName>
        <fullName evidence="3">Toluene efflux pump outer membrane protein TtgF</fullName>
    </submittedName>
</protein>
<feature type="signal peptide" evidence="2">
    <location>
        <begin position="1"/>
        <end position="19"/>
    </location>
</feature>
<dbReference type="Proteomes" id="UP000501534">
    <property type="component" value="Chromosome"/>
</dbReference>
<reference evidence="3 4" key="1">
    <citation type="submission" date="2020-04" db="EMBL/GenBank/DDBJ databases">
        <title>Usitatibacter rugosus gen. nov., sp. nov. and Usitatibacter palustris sp. nov., novel members of Usitatibacteraceae fam. nov. within the order Nitrosomonadales isolated from soil.</title>
        <authorList>
            <person name="Huber K.J."/>
            <person name="Neumann-Schaal M."/>
            <person name="Geppert A."/>
            <person name="Luckner M."/>
            <person name="Wanner G."/>
            <person name="Overmann J."/>
        </authorList>
    </citation>
    <scope>NUCLEOTIDE SEQUENCE [LARGE SCALE GENOMIC DNA]</scope>
    <source>
        <strain evidence="3 4">0125_3</strain>
    </source>
</reference>
<sequence>MKRFLVIAVALAVSGCAMVGPDYERPGTPLPTQFEAQAATASPTAVAADWWKVYGDEMLNELIVESFANNADLQGATARVEEADAVLREAHSALVPLVNGQLGAARGRVLGNTPPVGNAFTVGVSASYEIDVWGRLRRGERAAQANLLASRYGRDTVQITLAATVARTYFGVRALDAQQRASQEILDAATESLDLATKRADAGLVPALDIYQAGSLRSTASAQLKEVARLRAALEHQLGVLTGRLDVKVPTGRLVSLPIPPQAPAGLPSQLLERRPDVREAEQRLVSATELIGVARASQFPTLDLTAAFGIANPQISDLFTTGSRFWSVGAGLVGPIIDGGRYAARTDQATAQARQAEASYRKSVQEAFRDVADALSNVQLAQETEVELQHLVEQARQTLTLSRQRYESGYSAYLEVLDAQRTLNDSQIQLIRNRQALLSFTVDLMVALGGGWDPSRA</sequence>
<keyword evidence="2" id="KW-1134">Transmembrane beta strand</keyword>
<evidence type="ECO:0000313" key="3">
    <source>
        <dbReference type="EMBL" id="QJR10655.1"/>
    </source>
</evidence>
<gene>
    <name evidence="3" type="primary">ttgF</name>
    <name evidence="3" type="ORF">DSM104443_01722</name>
</gene>
<proteinExistence type="inferred from homology"/>
<dbReference type="Pfam" id="PF02321">
    <property type="entry name" value="OEP"/>
    <property type="match status" value="2"/>
</dbReference>
<name>A0A6M4GUI1_9PROT</name>